<name>A0A7W8E544_9BACT</name>
<dbReference type="InterPro" id="IPR043964">
    <property type="entry name" value="P-loop_TraG"/>
</dbReference>
<dbReference type="RefSeq" id="WP_184221484.1">
    <property type="nucleotide sequence ID" value="NZ_JACHIP010000007.1"/>
</dbReference>
<dbReference type="SUPFAM" id="SSF52540">
    <property type="entry name" value="P-loop containing nucleoside triphosphate hydrolases"/>
    <property type="match status" value="1"/>
</dbReference>
<evidence type="ECO:0000313" key="2">
    <source>
        <dbReference type="EMBL" id="MBB5059703.1"/>
    </source>
</evidence>
<proteinExistence type="predicted"/>
<dbReference type="EMBL" id="JACHIP010000007">
    <property type="protein sequence ID" value="MBB5059703.1"/>
    <property type="molecule type" value="Genomic_DNA"/>
</dbReference>
<keyword evidence="3" id="KW-1185">Reference proteome</keyword>
<accession>A0A7W8E544</accession>
<organism evidence="2 3">
    <name type="scientific">Granulicella aggregans</name>
    <dbReference type="NCBI Taxonomy" id="474949"/>
    <lineage>
        <taxon>Bacteria</taxon>
        <taxon>Pseudomonadati</taxon>
        <taxon>Acidobacteriota</taxon>
        <taxon>Terriglobia</taxon>
        <taxon>Terriglobales</taxon>
        <taxon>Acidobacteriaceae</taxon>
        <taxon>Granulicella</taxon>
    </lineage>
</organism>
<feature type="domain" description="TraG P-loop" evidence="1">
    <location>
        <begin position="440"/>
        <end position="514"/>
    </location>
</feature>
<reference evidence="2 3" key="1">
    <citation type="submission" date="2020-08" db="EMBL/GenBank/DDBJ databases">
        <title>Genomic Encyclopedia of Type Strains, Phase IV (KMG-V): Genome sequencing to study the core and pangenomes of soil and plant-associated prokaryotes.</title>
        <authorList>
            <person name="Whitman W."/>
        </authorList>
    </citation>
    <scope>NUCLEOTIDE SEQUENCE [LARGE SCALE GENOMIC DNA]</scope>
    <source>
        <strain evidence="2 3">M8UP14</strain>
    </source>
</reference>
<comment type="caution">
    <text evidence="2">The sequence shown here is derived from an EMBL/GenBank/DDBJ whole genome shotgun (WGS) entry which is preliminary data.</text>
</comment>
<dbReference type="AlphaFoldDB" id="A0A7W8E544"/>
<protein>
    <submittedName>
        <fullName evidence="2">Type IV secretion system protein VirB4</fullName>
    </submittedName>
</protein>
<gene>
    <name evidence="2" type="ORF">HDF16_004432</name>
</gene>
<dbReference type="Pfam" id="PF19044">
    <property type="entry name" value="P-loop_TraG"/>
    <property type="match status" value="1"/>
</dbReference>
<evidence type="ECO:0000313" key="3">
    <source>
        <dbReference type="Proteomes" id="UP000540989"/>
    </source>
</evidence>
<evidence type="ECO:0000259" key="1">
    <source>
        <dbReference type="Pfam" id="PF19044"/>
    </source>
</evidence>
<dbReference type="InterPro" id="IPR027417">
    <property type="entry name" value="P-loop_NTPase"/>
</dbReference>
<sequence length="607" mass="68179">MTRADNAPWFTKAGAASSIVPISHFVGDSIFALKGGGYGCLFSLDGIDAESRTDEDLDVRVRGVEASLRGLPQDSCLYQYARVRAGFDLPRQGRYPDTATESFVSDRIAFLDKTARFRRVDLHWCLTIEPDTGNPLARKPKEQRTVIDRRLLELEKAATILESHLSDAIGLKLLGKEQAFQFFSYMFNLEEWSSGVRLRSDAGIDRQIVQSPVEWHRDHLRIGRRYVQMFPLTNTPEISRPCLFTNLMELDCDSILCSVWRPQTDSATLKEVTSQEKFLEFFKHSPIQRLMSGKNTAPLETSATAKAVTGNVDSLAEVVSSLDKLGQGDYALRLLLSAGTAAELRDATPAVHRLFVDARAPIIEETYGNLSAFYAMFPGNRQFNVYPLWLREDHHARLSSIFAPNLGHVRSDDLDAEYLNIFETRTRTPYFQDAYVNGVRVQLIIGPTGSGKSVNACQMLSLEQKYGGFTFIFDIGGSYESVVELYGGRIERVGRNGPRINPFALEPTETNIGFLHSFIKLLLTNSGAAIGPEDDDEVFKSVKGIYNLPQAMRRLSNLTLPKHLDRYMAKWTGHGVYHSVFDNVEDSLEMSRLQCFDFQGVNTKQYA</sequence>
<dbReference type="Proteomes" id="UP000540989">
    <property type="component" value="Unassembled WGS sequence"/>
</dbReference>
<feature type="non-terminal residue" evidence="2">
    <location>
        <position position="607"/>
    </location>
</feature>
<dbReference type="Gene3D" id="3.40.50.300">
    <property type="entry name" value="P-loop containing nucleotide triphosphate hydrolases"/>
    <property type="match status" value="1"/>
</dbReference>